<dbReference type="Ensembl" id="ENSPSMT00000013261.1">
    <property type="protein sequence ID" value="ENSPSMP00000011378.1"/>
    <property type="gene ID" value="ENSPSMG00000008206.1"/>
</dbReference>
<dbReference type="Proteomes" id="UP000694414">
    <property type="component" value="Unplaced"/>
</dbReference>
<evidence type="ECO:0000313" key="3">
    <source>
        <dbReference type="Ensembl" id="ENSPSMP00000011378.1"/>
    </source>
</evidence>
<feature type="region of interest" description="Disordered" evidence="1">
    <location>
        <begin position="68"/>
        <end position="91"/>
    </location>
</feature>
<keyword evidence="2" id="KW-0472">Membrane</keyword>
<reference evidence="3" key="2">
    <citation type="submission" date="2025-09" db="UniProtKB">
        <authorList>
            <consortium name="Ensembl"/>
        </authorList>
    </citation>
    <scope>IDENTIFICATION</scope>
</reference>
<organism evidence="3 4">
    <name type="scientific">Prolemur simus</name>
    <name type="common">Greater bamboo lemur</name>
    <name type="synonym">Hapalemur simus</name>
    <dbReference type="NCBI Taxonomy" id="1328070"/>
    <lineage>
        <taxon>Eukaryota</taxon>
        <taxon>Metazoa</taxon>
        <taxon>Chordata</taxon>
        <taxon>Craniata</taxon>
        <taxon>Vertebrata</taxon>
        <taxon>Euteleostomi</taxon>
        <taxon>Mammalia</taxon>
        <taxon>Eutheria</taxon>
        <taxon>Euarchontoglires</taxon>
        <taxon>Primates</taxon>
        <taxon>Strepsirrhini</taxon>
        <taxon>Lemuriformes</taxon>
        <taxon>Lemuridae</taxon>
        <taxon>Prolemur</taxon>
    </lineage>
</organism>
<dbReference type="AlphaFoldDB" id="A0A8C8Z733"/>
<keyword evidence="4" id="KW-1185">Reference proteome</keyword>
<keyword evidence="2" id="KW-0812">Transmembrane</keyword>
<evidence type="ECO:0000313" key="4">
    <source>
        <dbReference type="Proteomes" id="UP000694414"/>
    </source>
</evidence>
<name>A0A8C8Z733_PROSS</name>
<proteinExistence type="predicted"/>
<sequence>MCPKTNPECPSGITIRFVLSLPILVVVLSMVLEGPAAVQMAPDISSTMQCILDKLQGDNAQEATGHIKQLRQEDSLGPGVQDCTWAREQEK</sequence>
<reference evidence="3" key="1">
    <citation type="submission" date="2025-08" db="UniProtKB">
        <authorList>
            <consortium name="Ensembl"/>
        </authorList>
    </citation>
    <scope>IDENTIFICATION</scope>
</reference>
<accession>A0A8C8Z733</accession>
<evidence type="ECO:0000256" key="2">
    <source>
        <dbReference type="SAM" id="Phobius"/>
    </source>
</evidence>
<protein>
    <submittedName>
        <fullName evidence="3">Uncharacterized protein</fullName>
    </submittedName>
</protein>
<feature type="transmembrane region" description="Helical" evidence="2">
    <location>
        <begin position="13"/>
        <end position="32"/>
    </location>
</feature>
<keyword evidence="2" id="KW-1133">Transmembrane helix</keyword>
<evidence type="ECO:0000256" key="1">
    <source>
        <dbReference type="SAM" id="MobiDB-lite"/>
    </source>
</evidence>